<evidence type="ECO:0000256" key="1">
    <source>
        <dbReference type="SAM" id="Phobius"/>
    </source>
</evidence>
<feature type="transmembrane region" description="Helical" evidence="1">
    <location>
        <begin position="99"/>
        <end position="118"/>
    </location>
</feature>
<name>A0A3F3A8S9_9GAMM</name>
<protein>
    <submittedName>
        <fullName evidence="2">Uncharacterized protein</fullName>
    </submittedName>
</protein>
<accession>A0A3F3A8S9</accession>
<evidence type="ECO:0000313" key="2">
    <source>
        <dbReference type="EMBL" id="AKG17852.1"/>
    </source>
</evidence>
<proteinExistence type="predicted"/>
<dbReference type="RefSeq" id="WP_036363815.1">
    <property type="nucleotide sequence ID" value="NZ_CP011381.2"/>
</dbReference>
<organism evidence="2">
    <name type="scientific">Moraxella bovoculi</name>
    <dbReference type="NCBI Taxonomy" id="386891"/>
    <lineage>
        <taxon>Bacteria</taxon>
        <taxon>Pseudomonadati</taxon>
        <taxon>Pseudomonadota</taxon>
        <taxon>Gammaproteobacteria</taxon>
        <taxon>Moraxellales</taxon>
        <taxon>Moraxellaceae</taxon>
        <taxon>Moraxella</taxon>
    </lineage>
</organism>
<reference evidence="2" key="1">
    <citation type="journal article" date="2016" name="Vet. Res.">
        <title>Large genomic differences between Moraxella bovoculi isolates acquired from the eyes of cattle with infectious bovine keratoconjunctivitis versus the deep nasopharynx of asymptomatic cattle.</title>
        <authorList>
            <person name="Dickey A.M."/>
            <person name="Loy J.D."/>
            <person name="Bono J.L."/>
            <person name="Smith T.P."/>
            <person name="Apley M.D."/>
            <person name="Lubbers B.V."/>
            <person name="DeDonder K.D."/>
            <person name="Capik S.F."/>
            <person name="Larson R.L."/>
            <person name="White B.J."/>
            <person name="Blom J."/>
            <person name="Chitko-McKown C.G."/>
            <person name="Clawson M.L."/>
        </authorList>
    </citation>
    <scope>NUCLEOTIDE SEQUENCE [LARGE SCALE GENOMIC DNA]</scope>
    <source>
        <strain evidence="2">58086</strain>
    </source>
</reference>
<keyword evidence="1" id="KW-1133">Transmembrane helix</keyword>
<sequence length="255" mass="30097">MKPIFSPPAPCTCPHSDCGQVFDNVIYENGIIFCPHCQRSILVNPFTPDLEQMTFWQFTKYFTKHQYKIYTVVAVMFAIFYAIIFTVDNFDKLNLGTEFWITFAIIIGILIVMGIFAIENNLKYYHAYKLKNKLIIKGVDIYDTIKNDFNVSLAHDELKATFNRFTTYCLHCQSQRLHKTIDDDFVCQNCHTTLRLNPKLKNINLVEFILNYLTGFLMIRYLGADFYFFILFTPALFLIDLLTKYHWYKTPKWLL</sequence>
<dbReference type="EMBL" id="CP011381">
    <property type="protein sequence ID" value="AKG17852.1"/>
    <property type="molecule type" value="Genomic_DNA"/>
</dbReference>
<dbReference type="AlphaFoldDB" id="A0A3F3A8S9"/>
<reference evidence="2" key="2">
    <citation type="submission" date="2018-08" db="EMBL/GenBank/DDBJ databases">
        <authorList>
            <person name="Ferrada E.E."/>
            <person name="Latorre B.A."/>
        </authorList>
    </citation>
    <scope>NUCLEOTIDE SEQUENCE</scope>
    <source>
        <strain evidence="2">58086</strain>
    </source>
</reference>
<keyword evidence="1" id="KW-0812">Transmembrane</keyword>
<keyword evidence="1" id="KW-0472">Membrane</keyword>
<dbReference type="GeneID" id="301976417"/>
<feature type="transmembrane region" description="Helical" evidence="1">
    <location>
        <begin position="226"/>
        <end position="243"/>
    </location>
</feature>
<feature type="transmembrane region" description="Helical" evidence="1">
    <location>
        <begin position="69"/>
        <end position="87"/>
    </location>
</feature>
<gene>
    <name evidence="2" type="ORF">AAX10_09695</name>
</gene>
<feature type="transmembrane region" description="Helical" evidence="1">
    <location>
        <begin position="203"/>
        <end position="220"/>
    </location>
</feature>